<evidence type="ECO:0000313" key="5">
    <source>
        <dbReference type="EMBL" id="RZB75556.1"/>
    </source>
</evidence>
<keyword evidence="1" id="KW-0677">Repeat</keyword>
<evidence type="ECO:0000259" key="4">
    <source>
        <dbReference type="Pfam" id="PF18052"/>
    </source>
</evidence>
<dbReference type="PANTHER" id="PTHR19338">
    <property type="entry name" value="TRANSLOCASE OF INNER MITOCHONDRIAL MEMBRANE 13 HOMOLOG"/>
    <property type="match status" value="1"/>
</dbReference>
<comment type="caution">
    <text evidence="5">The sequence shown here is derived from an EMBL/GenBank/DDBJ whole genome shotgun (WGS) entry which is preliminary data.</text>
</comment>
<dbReference type="Gene3D" id="1.20.5.4130">
    <property type="match status" value="1"/>
</dbReference>
<proteinExistence type="predicted"/>
<keyword evidence="2" id="KW-0547">Nucleotide-binding</keyword>
<gene>
    <name evidence="5" type="ORF">D0Y65_034144</name>
</gene>
<protein>
    <submittedName>
        <fullName evidence="5">Putative disease resistance protein RGA3</fullName>
    </submittedName>
</protein>
<dbReference type="EMBL" id="QZWG01000012">
    <property type="protein sequence ID" value="RZB75556.1"/>
    <property type="molecule type" value="Genomic_DNA"/>
</dbReference>
<name>A0A445HP48_GLYSO</name>
<keyword evidence="3" id="KW-0611">Plant defense</keyword>
<evidence type="ECO:0000313" key="6">
    <source>
        <dbReference type="Proteomes" id="UP000289340"/>
    </source>
</evidence>
<dbReference type="Pfam" id="PF18052">
    <property type="entry name" value="Rx_N"/>
    <property type="match status" value="1"/>
</dbReference>
<dbReference type="Proteomes" id="UP000289340">
    <property type="component" value="Chromosome 12"/>
</dbReference>
<feature type="domain" description="Disease resistance N-terminal" evidence="4">
    <location>
        <begin position="5"/>
        <end position="87"/>
    </location>
</feature>
<dbReference type="InterPro" id="IPR041118">
    <property type="entry name" value="Rx_N"/>
</dbReference>
<evidence type="ECO:0000256" key="2">
    <source>
        <dbReference type="ARBA" id="ARBA00022741"/>
    </source>
</evidence>
<dbReference type="InterPro" id="IPR038005">
    <property type="entry name" value="RX-like_CC"/>
</dbReference>
<organism evidence="5 6">
    <name type="scientific">Glycine soja</name>
    <name type="common">Wild soybean</name>
    <dbReference type="NCBI Taxonomy" id="3848"/>
    <lineage>
        <taxon>Eukaryota</taxon>
        <taxon>Viridiplantae</taxon>
        <taxon>Streptophyta</taxon>
        <taxon>Embryophyta</taxon>
        <taxon>Tracheophyta</taxon>
        <taxon>Spermatophyta</taxon>
        <taxon>Magnoliopsida</taxon>
        <taxon>eudicotyledons</taxon>
        <taxon>Gunneridae</taxon>
        <taxon>Pentapetalae</taxon>
        <taxon>rosids</taxon>
        <taxon>fabids</taxon>
        <taxon>Fabales</taxon>
        <taxon>Fabaceae</taxon>
        <taxon>Papilionoideae</taxon>
        <taxon>50 kb inversion clade</taxon>
        <taxon>NPAAA clade</taxon>
        <taxon>indigoferoid/millettioid clade</taxon>
        <taxon>Phaseoleae</taxon>
        <taxon>Glycine</taxon>
        <taxon>Glycine subgen. Soja</taxon>
    </lineage>
</organism>
<evidence type="ECO:0000256" key="3">
    <source>
        <dbReference type="ARBA" id="ARBA00022821"/>
    </source>
</evidence>
<accession>A0A445HP48</accession>
<reference evidence="5 6" key="1">
    <citation type="submission" date="2018-09" db="EMBL/GenBank/DDBJ databases">
        <title>A high-quality reference genome of wild soybean provides a powerful tool to mine soybean genomes.</title>
        <authorList>
            <person name="Xie M."/>
            <person name="Chung C.Y.L."/>
            <person name="Li M.-W."/>
            <person name="Wong F.-L."/>
            <person name="Chan T.-F."/>
            <person name="Lam H.-M."/>
        </authorList>
    </citation>
    <scope>NUCLEOTIDE SEQUENCE [LARGE SCALE GENOMIC DNA]</scope>
    <source>
        <strain evidence="6">cv. W05</strain>
        <tissue evidence="5">Hypocotyl of etiolated seedlings</tissue>
    </source>
</reference>
<dbReference type="GO" id="GO:0006952">
    <property type="term" value="P:defense response"/>
    <property type="evidence" value="ECO:0007669"/>
    <property type="project" value="UniProtKB-KW"/>
</dbReference>
<dbReference type="PANTHER" id="PTHR19338:SF60">
    <property type="entry name" value="NB-ARC DOMAIN-CONTAINING PROTEIN"/>
    <property type="match status" value="1"/>
</dbReference>
<sequence>MVEFVLETLLGNLNSLVQKELLLFLGFDQNLEKLSSLLTTIKATLEDAEEKQFSNRAIKDWLEKLKHAAHILDEIIDKCSYEGLGLEYQGVKCGPSDKVQCSCLSSFHPKHVVFRCKIAKKIKRVSDRLMEIVEERTKFHLTNMVRERRSGVPEWRQSVSLITEPKFYGREEDTDRILDFFDS</sequence>
<dbReference type="GO" id="GO:0000166">
    <property type="term" value="F:nucleotide binding"/>
    <property type="evidence" value="ECO:0007669"/>
    <property type="project" value="UniProtKB-KW"/>
</dbReference>
<evidence type="ECO:0000256" key="1">
    <source>
        <dbReference type="ARBA" id="ARBA00022737"/>
    </source>
</evidence>
<dbReference type="AlphaFoldDB" id="A0A445HP48"/>
<keyword evidence="6" id="KW-1185">Reference proteome</keyword>
<dbReference type="CDD" id="cd14798">
    <property type="entry name" value="RX-CC_like"/>
    <property type="match status" value="1"/>
</dbReference>